<dbReference type="AlphaFoldDB" id="A0A8D0MN77"/>
<evidence type="ECO:0000256" key="3">
    <source>
        <dbReference type="ARBA" id="ARBA00023130"/>
    </source>
</evidence>
<dbReference type="SUPFAM" id="SSF48726">
    <property type="entry name" value="Immunoglobulin"/>
    <property type="match status" value="1"/>
</dbReference>
<evidence type="ECO:0000313" key="12">
    <source>
        <dbReference type="Proteomes" id="UP000694726"/>
    </source>
</evidence>
<evidence type="ECO:0000256" key="6">
    <source>
        <dbReference type="ARBA" id="ARBA00023319"/>
    </source>
</evidence>
<dbReference type="Proteomes" id="UP000694726">
    <property type="component" value="Unplaced"/>
</dbReference>
<feature type="chain" id="PRO_5034635512" description="Ig-like domain-containing protein" evidence="9">
    <location>
        <begin position="36"/>
        <end position="191"/>
    </location>
</feature>
<dbReference type="PROSITE" id="PS50835">
    <property type="entry name" value="IG_LIKE"/>
    <property type="match status" value="1"/>
</dbReference>
<evidence type="ECO:0000313" key="11">
    <source>
        <dbReference type="Ensembl" id="ENSSSCP00015004973.1"/>
    </source>
</evidence>
<name>A0A8D0MN77_PIG</name>
<dbReference type="InterPro" id="IPR050413">
    <property type="entry name" value="TCR_beta_variable"/>
</dbReference>
<dbReference type="Ensembl" id="ENSSSCT00015012873.1">
    <property type="protein sequence ID" value="ENSSSCP00015004973.1"/>
    <property type="gene ID" value="ENSSSCG00015009845.1"/>
</dbReference>
<reference evidence="11" key="1">
    <citation type="submission" date="2025-08" db="UniProtKB">
        <authorList>
            <consortium name="Ensembl"/>
        </authorList>
    </citation>
    <scope>IDENTIFICATION</scope>
</reference>
<accession>A0A8D0MN77</accession>
<dbReference type="SMART" id="SM00406">
    <property type="entry name" value="IGv"/>
    <property type="match status" value="1"/>
</dbReference>
<dbReference type="PANTHER" id="PTHR23268:SF14">
    <property type="entry name" value="T CELL RECEPTOR BETA VARIABLE 12-3-RELATED"/>
    <property type="match status" value="1"/>
</dbReference>
<keyword evidence="7" id="KW-1279">T cell receptor</keyword>
<keyword evidence="6" id="KW-0393">Immunoglobulin domain</keyword>
<dbReference type="FunFam" id="2.60.40.10:FF:002491">
    <property type="entry name" value="T cell receptor beta variable 12-4"/>
    <property type="match status" value="1"/>
</dbReference>
<feature type="compositionally biased region" description="Polar residues" evidence="8">
    <location>
        <begin position="137"/>
        <end position="146"/>
    </location>
</feature>
<dbReference type="PANTHER" id="PTHR23268">
    <property type="entry name" value="T-CELL RECEPTOR BETA CHAIN"/>
    <property type="match status" value="1"/>
</dbReference>
<dbReference type="InterPro" id="IPR013783">
    <property type="entry name" value="Ig-like_fold"/>
</dbReference>
<keyword evidence="5" id="KW-0675">Receptor</keyword>
<dbReference type="InterPro" id="IPR007110">
    <property type="entry name" value="Ig-like_dom"/>
</dbReference>
<evidence type="ECO:0000256" key="4">
    <source>
        <dbReference type="ARBA" id="ARBA00023157"/>
    </source>
</evidence>
<feature type="signal peptide" evidence="9">
    <location>
        <begin position="1"/>
        <end position="35"/>
    </location>
</feature>
<sequence length="191" mass="20348">MLTGASSGRSLLWRHPAMAARLLCCVALGLLGVESADVGVTQTPRHEVTKVGQEVTLDCQPISGHQSLYWYRQTPGQGPEFLIYFNNGSPVDDSGMPKGRFSADMPNASFSILKIQTTEPRDSATYLCASSIGTVPQSHPLSVQKTSASPSGPSPSHPQQPFQAPPLSAQGLGLGFCCPQGRQEGNDERSH</sequence>
<dbReference type="Pfam" id="PF07686">
    <property type="entry name" value="V-set"/>
    <property type="match status" value="1"/>
</dbReference>
<protein>
    <recommendedName>
        <fullName evidence="10">Ig-like domain-containing protein</fullName>
    </recommendedName>
</protein>
<evidence type="ECO:0000256" key="2">
    <source>
        <dbReference type="ARBA" id="ARBA00022859"/>
    </source>
</evidence>
<proteinExistence type="predicted"/>
<keyword evidence="4" id="KW-1015">Disulfide bond</keyword>
<evidence type="ECO:0000256" key="5">
    <source>
        <dbReference type="ARBA" id="ARBA00023170"/>
    </source>
</evidence>
<dbReference type="GO" id="GO:0002250">
    <property type="term" value="P:adaptive immune response"/>
    <property type="evidence" value="ECO:0007669"/>
    <property type="project" value="UniProtKB-KW"/>
</dbReference>
<evidence type="ECO:0000256" key="9">
    <source>
        <dbReference type="SAM" id="SignalP"/>
    </source>
</evidence>
<keyword evidence="2" id="KW-0391">Immunity</keyword>
<evidence type="ECO:0000256" key="8">
    <source>
        <dbReference type="SAM" id="MobiDB-lite"/>
    </source>
</evidence>
<dbReference type="Gene3D" id="2.60.40.10">
    <property type="entry name" value="Immunoglobulins"/>
    <property type="match status" value="1"/>
</dbReference>
<keyword evidence="1 9" id="KW-0732">Signal</keyword>
<dbReference type="GO" id="GO:0042101">
    <property type="term" value="C:T cell receptor complex"/>
    <property type="evidence" value="ECO:0007669"/>
    <property type="project" value="UniProtKB-KW"/>
</dbReference>
<evidence type="ECO:0000256" key="1">
    <source>
        <dbReference type="ARBA" id="ARBA00022729"/>
    </source>
</evidence>
<dbReference type="InterPro" id="IPR013106">
    <property type="entry name" value="Ig_V-set"/>
</dbReference>
<organism evidence="11 12">
    <name type="scientific">Sus scrofa</name>
    <name type="common">Pig</name>
    <dbReference type="NCBI Taxonomy" id="9823"/>
    <lineage>
        <taxon>Eukaryota</taxon>
        <taxon>Metazoa</taxon>
        <taxon>Chordata</taxon>
        <taxon>Craniata</taxon>
        <taxon>Vertebrata</taxon>
        <taxon>Euteleostomi</taxon>
        <taxon>Mammalia</taxon>
        <taxon>Eutheria</taxon>
        <taxon>Laurasiatheria</taxon>
        <taxon>Artiodactyla</taxon>
        <taxon>Suina</taxon>
        <taxon>Suidae</taxon>
        <taxon>Sus</taxon>
    </lineage>
</organism>
<dbReference type="InterPro" id="IPR003599">
    <property type="entry name" value="Ig_sub"/>
</dbReference>
<feature type="domain" description="Ig-like" evidence="10">
    <location>
        <begin position="16"/>
        <end position="142"/>
    </location>
</feature>
<dbReference type="SMART" id="SM00409">
    <property type="entry name" value="IG"/>
    <property type="match status" value="1"/>
</dbReference>
<dbReference type="InterPro" id="IPR036179">
    <property type="entry name" value="Ig-like_dom_sf"/>
</dbReference>
<keyword evidence="3" id="KW-1064">Adaptive immunity</keyword>
<feature type="region of interest" description="Disordered" evidence="8">
    <location>
        <begin position="137"/>
        <end position="191"/>
    </location>
</feature>
<evidence type="ECO:0000259" key="10">
    <source>
        <dbReference type="PROSITE" id="PS50835"/>
    </source>
</evidence>
<evidence type="ECO:0000256" key="7">
    <source>
        <dbReference type="ARBA" id="ARBA00043266"/>
    </source>
</evidence>